<keyword evidence="3" id="KW-1185">Reference proteome</keyword>
<dbReference type="InterPro" id="IPR013597">
    <property type="entry name" value="Mat_intron_G2"/>
</dbReference>
<evidence type="ECO:0000259" key="1">
    <source>
        <dbReference type="PROSITE" id="PS50878"/>
    </source>
</evidence>
<dbReference type="SUPFAM" id="SSF56672">
    <property type="entry name" value="DNA/RNA polymerases"/>
    <property type="match status" value="1"/>
</dbReference>
<comment type="caution">
    <text evidence="2">The sequence shown here is derived from an EMBL/GenBank/DDBJ whole genome shotgun (WGS) entry which is preliminary data.</text>
</comment>
<keyword evidence="2" id="KW-0548">Nucleotidyltransferase</keyword>
<evidence type="ECO:0000313" key="2">
    <source>
        <dbReference type="EMBL" id="PDV99011.1"/>
    </source>
</evidence>
<dbReference type="GO" id="GO:0003964">
    <property type="term" value="F:RNA-directed DNA polymerase activity"/>
    <property type="evidence" value="ECO:0007669"/>
    <property type="project" value="UniProtKB-KW"/>
</dbReference>
<keyword evidence="2" id="KW-0695">RNA-directed DNA polymerase</keyword>
<dbReference type="PANTHER" id="PTHR34047">
    <property type="entry name" value="NUCLEAR INTRON MATURASE 1, MITOCHONDRIAL-RELATED"/>
    <property type="match status" value="1"/>
</dbReference>
<organism evidence="2 3">
    <name type="scientific">Candidatus Viridilinea mediisalina</name>
    <dbReference type="NCBI Taxonomy" id="2024553"/>
    <lineage>
        <taxon>Bacteria</taxon>
        <taxon>Bacillati</taxon>
        <taxon>Chloroflexota</taxon>
        <taxon>Chloroflexia</taxon>
        <taxon>Chloroflexales</taxon>
        <taxon>Chloroflexineae</taxon>
        <taxon>Oscillochloridaceae</taxon>
        <taxon>Candidatus Viridilinea</taxon>
    </lineage>
</organism>
<dbReference type="Pfam" id="PF08388">
    <property type="entry name" value="GIIM"/>
    <property type="match status" value="1"/>
</dbReference>
<sequence>MQMKPYIKDCAPKANYSNWNAIDWKKVERSVKSLQLRIAKAIREGKHSKAKSLQWILTHSYHAKLWAVKRVTENKGKRTPGVDKIRWKTPSQKLLAAKSLVRKDYKALPLRRLYILKKNGKKRPLGIPTMKDRAFQALHLLALEPVSETLADKGSYGFRLLRSCHDALERCFIHLSRSDSATWILEGDIKGCFDNISHQWLIENIPMDKKILQQWLKAGFMENKQLFPTEQGTPQGGIISPTLANMTLDGLENMLDKAFGISIRPDGCRKNNKYKIHLIRYADDFIVTANNKGILENKVKPLIEEFLANRGLQLSQEKTKITHVTEGFDFLGQNIRMYAKNKLLMRPSKDSIKSVMGKLKGIIVKHRGSQAAVLIRNLNRVITGWANYHKHACSKKIFFKLDRILWRNIWNWARRRHNNLGYRKIVSLLFMTIGNRKWQFFGKFSNGKTILLRMFALFKIRRHKLIAGAVNPFDPYWDDYIRKRKLRRILA</sequence>
<keyword evidence="2" id="KW-0808">Transferase</keyword>
<dbReference type="InterPro" id="IPR030931">
    <property type="entry name" value="Group_II_RT_mat"/>
</dbReference>
<dbReference type="Pfam" id="PF00078">
    <property type="entry name" value="RVT_1"/>
    <property type="match status" value="1"/>
</dbReference>
<name>A0A2A6RD65_9CHLR</name>
<dbReference type="Pfam" id="PF13655">
    <property type="entry name" value="RVT_N"/>
    <property type="match status" value="1"/>
</dbReference>
<dbReference type="AlphaFoldDB" id="A0A2A6RD65"/>
<dbReference type="NCBIfam" id="TIGR04416">
    <property type="entry name" value="group_II_RT_mat"/>
    <property type="match status" value="1"/>
</dbReference>
<reference evidence="3" key="1">
    <citation type="submission" date="2017-08" db="EMBL/GenBank/DDBJ databases">
        <authorList>
            <person name="Grouzdev D.S."/>
            <person name="Gaisin V.A."/>
            <person name="Rysina M.S."/>
            <person name="Gorlenko V.M."/>
        </authorList>
    </citation>
    <scope>NUCLEOTIDE SEQUENCE [LARGE SCALE GENOMIC DNA]</scope>
    <source>
        <strain evidence="3">Kir15-3F</strain>
    </source>
</reference>
<dbReference type="OrthoDB" id="140258at2"/>
<dbReference type="PROSITE" id="PS50878">
    <property type="entry name" value="RT_POL"/>
    <property type="match status" value="1"/>
</dbReference>
<evidence type="ECO:0000313" key="3">
    <source>
        <dbReference type="Proteomes" id="UP000220527"/>
    </source>
</evidence>
<protein>
    <submittedName>
        <fullName evidence="2">Group II intron reverse transcriptase/maturase</fullName>
    </submittedName>
</protein>
<dbReference type="Proteomes" id="UP000220527">
    <property type="component" value="Unassembled WGS sequence"/>
</dbReference>
<gene>
    <name evidence="2" type="primary">ltrA</name>
    <name evidence="2" type="ORF">CJ255_21755</name>
</gene>
<feature type="domain" description="Reverse transcriptase" evidence="1">
    <location>
        <begin position="96"/>
        <end position="335"/>
    </location>
</feature>
<dbReference type="CDD" id="cd01651">
    <property type="entry name" value="RT_G2_intron"/>
    <property type="match status" value="1"/>
</dbReference>
<dbReference type="InterPro" id="IPR000477">
    <property type="entry name" value="RT_dom"/>
</dbReference>
<dbReference type="PANTHER" id="PTHR34047:SF8">
    <property type="entry name" value="PROTEIN YKFC"/>
    <property type="match status" value="1"/>
</dbReference>
<dbReference type="EMBL" id="NQWI01000248">
    <property type="protein sequence ID" value="PDV99011.1"/>
    <property type="molecule type" value="Genomic_DNA"/>
</dbReference>
<dbReference type="InterPro" id="IPR025960">
    <property type="entry name" value="RVT_N"/>
</dbReference>
<dbReference type="InterPro" id="IPR051083">
    <property type="entry name" value="GrpII_Intron_Splice-Mob/Def"/>
</dbReference>
<dbReference type="InterPro" id="IPR043502">
    <property type="entry name" value="DNA/RNA_pol_sf"/>
</dbReference>
<accession>A0A2A6RD65</accession>
<proteinExistence type="predicted"/>